<proteinExistence type="predicted"/>
<evidence type="ECO:0000313" key="1">
    <source>
        <dbReference type="EMBL" id="GLY66623.1"/>
    </source>
</evidence>
<keyword evidence="2" id="KW-1185">Reference proteome</keyword>
<sequence length="94" mass="10143">MAQLRDTGWQLTRLTGELTDLVALLAEHTGHHIQHPQGIICPADGATTEHLARACRELAALRHALDTAHTASRDYYTAISLLSPAGPDSLRPSP</sequence>
<organism evidence="1 2">
    <name type="scientific">Amycolatopsis taiwanensis</name>
    <dbReference type="NCBI Taxonomy" id="342230"/>
    <lineage>
        <taxon>Bacteria</taxon>
        <taxon>Bacillati</taxon>
        <taxon>Actinomycetota</taxon>
        <taxon>Actinomycetes</taxon>
        <taxon>Pseudonocardiales</taxon>
        <taxon>Pseudonocardiaceae</taxon>
        <taxon>Amycolatopsis</taxon>
    </lineage>
</organism>
<dbReference type="EMBL" id="BSTI01000006">
    <property type="protein sequence ID" value="GLY66623.1"/>
    <property type="molecule type" value="Genomic_DNA"/>
</dbReference>
<dbReference type="AlphaFoldDB" id="A0A9W6VCW4"/>
<protein>
    <submittedName>
        <fullName evidence="1">Uncharacterized protein</fullName>
    </submittedName>
</protein>
<accession>A0A9W6VCW4</accession>
<evidence type="ECO:0000313" key="2">
    <source>
        <dbReference type="Proteomes" id="UP001165136"/>
    </source>
</evidence>
<name>A0A9W6VCW4_9PSEU</name>
<gene>
    <name evidence="1" type="ORF">Atai01_32420</name>
</gene>
<comment type="caution">
    <text evidence="1">The sequence shown here is derived from an EMBL/GenBank/DDBJ whole genome shotgun (WGS) entry which is preliminary data.</text>
</comment>
<dbReference type="Proteomes" id="UP001165136">
    <property type="component" value="Unassembled WGS sequence"/>
</dbReference>
<reference evidence="1" key="1">
    <citation type="submission" date="2023-03" db="EMBL/GenBank/DDBJ databases">
        <title>Amycolatopsis taiwanensis NBRC 103393.</title>
        <authorList>
            <person name="Ichikawa N."/>
            <person name="Sato H."/>
            <person name="Tonouchi N."/>
        </authorList>
    </citation>
    <scope>NUCLEOTIDE SEQUENCE</scope>
    <source>
        <strain evidence="1">NBRC 103393</strain>
    </source>
</reference>